<dbReference type="PANTHER" id="PTHR43046">
    <property type="entry name" value="GDP-MANNOSE MANNOSYL HYDROLASE"/>
    <property type="match status" value="1"/>
</dbReference>
<dbReference type="PRINTS" id="PR00502">
    <property type="entry name" value="NUDIXFAMILY"/>
</dbReference>
<evidence type="ECO:0000256" key="1">
    <source>
        <dbReference type="ARBA" id="ARBA00001946"/>
    </source>
</evidence>
<evidence type="ECO:0000256" key="4">
    <source>
        <dbReference type="ARBA" id="ARBA00022842"/>
    </source>
</evidence>
<evidence type="ECO:0000313" key="8">
    <source>
        <dbReference type="Proteomes" id="UP000281738"/>
    </source>
</evidence>
<dbReference type="RefSeq" id="WP_170169738.1">
    <property type="nucleotide sequence ID" value="NZ_RKHO01000001.1"/>
</dbReference>
<evidence type="ECO:0000313" key="7">
    <source>
        <dbReference type="EMBL" id="ROR90878.1"/>
    </source>
</evidence>
<comment type="caution">
    <text evidence="7">The sequence shown here is derived from an EMBL/GenBank/DDBJ whole genome shotgun (WGS) entry which is preliminary data.</text>
</comment>
<proteinExistence type="inferred from homology"/>
<protein>
    <submittedName>
        <fullName evidence="7">ADP-ribose pyrophosphatase YjhB (NUDIX family)</fullName>
    </submittedName>
</protein>
<comment type="similarity">
    <text evidence="2 5">Belongs to the Nudix hydrolase family.</text>
</comment>
<evidence type="ECO:0000256" key="5">
    <source>
        <dbReference type="RuleBase" id="RU003476"/>
    </source>
</evidence>
<accession>A0A3N2CTZ7</accession>
<dbReference type="SUPFAM" id="SSF55811">
    <property type="entry name" value="Nudix"/>
    <property type="match status" value="1"/>
</dbReference>
<dbReference type="PROSITE" id="PS51462">
    <property type="entry name" value="NUDIX"/>
    <property type="match status" value="1"/>
</dbReference>
<evidence type="ECO:0000259" key="6">
    <source>
        <dbReference type="PROSITE" id="PS51462"/>
    </source>
</evidence>
<keyword evidence="3 5" id="KW-0378">Hydrolase</keyword>
<sequence length="154" mass="16910">MSNVQRTVARVLLLNAAGETLLFEGLDLSDAAAPRWWLTPGGGVRDGESLRAAALREVREETGFELTNLLGPLRTAETTFRSHGVVTDQVEHYFAARVDGASPTSDGWTALERASVTGWRWWSPADLESADVLFFPVDLLDLLRVAQAALRGMW</sequence>
<reference evidence="7 8" key="1">
    <citation type="submission" date="2018-11" db="EMBL/GenBank/DDBJ databases">
        <title>Sequencing the genomes of 1000 actinobacteria strains.</title>
        <authorList>
            <person name="Klenk H.-P."/>
        </authorList>
    </citation>
    <scope>NUCLEOTIDE SEQUENCE [LARGE SCALE GENOMIC DNA]</scope>
    <source>
        <strain evidence="7 8">DSM 12652</strain>
    </source>
</reference>
<gene>
    <name evidence="7" type="ORF">EDD33_1727</name>
</gene>
<dbReference type="Pfam" id="PF00293">
    <property type="entry name" value="NUDIX"/>
    <property type="match status" value="1"/>
</dbReference>
<dbReference type="Gene3D" id="3.90.79.10">
    <property type="entry name" value="Nucleoside Triphosphate Pyrophosphohydrolase"/>
    <property type="match status" value="1"/>
</dbReference>
<dbReference type="PROSITE" id="PS00893">
    <property type="entry name" value="NUDIX_BOX"/>
    <property type="match status" value="1"/>
</dbReference>
<dbReference type="EMBL" id="RKHO01000001">
    <property type="protein sequence ID" value="ROR90878.1"/>
    <property type="molecule type" value="Genomic_DNA"/>
</dbReference>
<dbReference type="InterPro" id="IPR000086">
    <property type="entry name" value="NUDIX_hydrolase_dom"/>
</dbReference>
<keyword evidence="4" id="KW-0460">Magnesium</keyword>
<comment type="cofactor">
    <cofactor evidence="1">
        <name>Mg(2+)</name>
        <dbReference type="ChEBI" id="CHEBI:18420"/>
    </cofactor>
</comment>
<dbReference type="PANTHER" id="PTHR43046:SF12">
    <property type="entry name" value="GDP-MANNOSE MANNOSYL HYDROLASE"/>
    <property type="match status" value="1"/>
</dbReference>
<dbReference type="InterPro" id="IPR015797">
    <property type="entry name" value="NUDIX_hydrolase-like_dom_sf"/>
</dbReference>
<evidence type="ECO:0000256" key="2">
    <source>
        <dbReference type="ARBA" id="ARBA00005582"/>
    </source>
</evidence>
<organism evidence="7 8">
    <name type="scientific">Nocardioides aurantiacus</name>
    <dbReference type="NCBI Taxonomy" id="86796"/>
    <lineage>
        <taxon>Bacteria</taxon>
        <taxon>Bacillati</taxon>
        <taxon>Actinomycetota</taxon>
        <taxon>Actinomycetes</taxon>
        <taxon>Propionibacteriales</taxon>
        <taxon>Nocardioidaceae</taxon>
        <taxon>Nocardioides</taxon>
    </lineage>
</organism>
<evidence type="ECO:0000256" key="3">
    <source>
        <dbReference type="ARBA" id="ARBA00022801"/>
    </source>
</evidence>
<dbReference type="InterPro" id="IPR020084">
    <property type="entry name" value="NUDIX_hydrolase_CS"/>
</dbReference>
<dbReference type="InterPro" id="IPR020476">
    <property type="entry name" value="Nudix_hydrolase"/>
</dbReference>
<dbReference type="AlphaFoldDB" id="A0A3N2CTZ7"/>
<name>A0A3N2CTZ7_9ACTN</name>
<feature type="domain" description="Nudix hydrolase" evidence="6">
    <location>
        <begin position="4"/>
        <end position="145"/>
    </location>
</feature>
<keyword evidence="8" id="KW-1185">Reference proteome</keyword>
<dbReference type="GO" id="GO:0016787">
    <property type="term" value="F:hydrolase activity"/>
    <property type="evidence" value="ECO:0007669"/>
    <property type="project" value="UniProtKB-KW"/>
</dbReference>
<dbReference type="CDD" id="cd04685">
    <property type="entry name" value="NUDIX_Hydrolase"/>
    <property type="match status" value="1"/>
</dbReference>
<dbReference type="Proteomes" id="UP000281738">
    <property type="component" value="Unassembled WGS sequence"/>
</dbReference>